<reference evidence="4" key="1">
    <citation type="submission" date="2022-11" db="UniProtKB">
        <authorList>
            <consortium name="WormBaseParasite"/>
        </authorList>
    </citation>
    <scope>IDENTIFICATION</scope>
</reference>
<feature type="transmembrane region" description="Helical" evidence="2">
    <location>
        <begin position="227"/>
        <end position="253"/>
    </location>
</feature>
<dbReference type="Proteomes" id="UP000887563">
    <property type="component" value="Unplaced"/>
</dbReference>
<name>A0A914KKJ7_MELIC</name>
<dbReference type="WBParaSite" id="Minc3s00032g01949">
    <property type="protein sequence ID" value="Minc3s00032g01949"/>
    <property type="gene ID" value="Minc3s00032g01949"/>
</dbReference>
<protein>
    <submittedName>
        <fullName evidence="4">Transmembrane protein</fullName>
    </submittedName>
</protein>
<feature type="compositionally biased region" description="Polar residues" evidence="1">
    <location>
        <begin position="116"/>
        <end position="129"/>
    </location>
</feature>
<proteinExistence type="predicted"/>
<feature type="compositionally biased region" description="Acidic residues" evidence="1">
    <location>
        <begin position="96"/>
        <end position="115"/>
    </location>
</feature>
<keyword evidence="2" id="KW-0472">Membrane</keyword>
<sequence length="450" mass="50797">MSTTLINNNYPKISNQQQNHQCKVRFQSSNIINDFASQNLPKMDIIPSTGWKRFSSLKLHNKRNKQENQQQNRPLAAMSAIALRQQQSVRRLLTTTEEEDEEEEDEDDDDEEEETSSNSMPLNNTTTNVCGDGRRREILQGDTKKMSSFEYNNTSRSENNAKTVASAYMAMKQSNNYSKSSSTPHGLINLENKRRRKSKESMIGSVDSYNSKLCFFGILRIETAARLFLFFYVALSACGVIFGSVATMVWILVPLVVVPLAAYSLSRHSSKCLYPFLVISVINSIVTFCMALIVGGFSLLCFEQLKKHFETIASQPSLKHFSTSLQSSDSFIPFFDNSNSSSMTTFIYCTLTILSSLILSLFFFWQSIVLFSCITYFDVLAQQRKQHEQQLKQSVAAGIESRIHSLASAPTEIRGTQSAVIGGKMECSQCISEIRQLDQFSELKASFRQC</sequence>
<evidence type="ECO:0000256" key="1">
    <source>
        <dbReference type="SAM" id="MobiDB-lite"/>
    </source>
</evidence>
<keyword evidence="3" id="KW-1185">Reference proteome</keyword>
<feature type="transmembrane region" description="Helical" evidence="2">
    <location>
        <begin position="273"/>
        <end position="302"/>
    </location>
</feature>
<evidence type="ECO:0000313" key="4">
    <source>
        <dbReference type="WBParaSite" id="Minc3s00032g01949"/>
    </source>
</evidence>
<dbReference type="AlphaFoldDB" id="A0A914KKJ7"/>
<evidence type="ECO:0000256" key="2">
    <source>
        <dbReference type="SAM" id="Phobius"/>
    </source>
</evidence>
<feature type="region of interest" description="Disordered" evidence="1">
    <location>
        <begin position="93"/>
        <end position="135"/>
    </location>
</feature>
<keyword evidence="2" id="KW-1133">Transmembrane helix</keyword>
<accession>A0A914KKJ7</accession>
<evidence type="ECO:0000313" key="3">
    <source>
        <dbReference type="Proteomes" id="UP000887563"/>
    </source>
</evidence>
<keyword evidence="2" id="KW-0812">Transmembrane</keyword>
<organism evidence="3 4">
    <name type="scientific">Meloidogyne incognita</name>
    <name type="common">Southern root-knot nematode worm</name>
    <name type="synonym">Oxyuris incognita</name>
    <dbReference type="NCBI Taxonomy" id="6306"/>
    <lineage>
        <taxon>Eukaryota</taxon>
        <taxon>Metazoa</taxon>
        <taxon>Ecdysozoa</taxon>
        <taxon>Nematoda</taxon>
        <taxon>Chromadorea</taxon>
        <taxon>Rhabditida</taxon>
        <taxon>Tylenchina</taxon>
        <taxon>Tylenchomorpha</taxon>
        <taxon>Tylenchoidea</taxon>
        <taxon>Meloidogynidae</taxon>
        <taxon>Meloidogyninae</taxon>
        <taxon>Meloidogyne</taxon>
        <taxon>Meloidogyne incognita group</taxon>
    </lineage>
</organism>
<feature type="transmembrane region" description="Helical" evidence="2">
    <location>
        <begin position="345"/>
        <end position="365"/>
    </location>
</feature>